<reference evidence="3" key="2">
    <citation type="submission" date="2025-08" db="UniProtKB">
        <authorList>
            <consortium name="RefSeq"/>
        </authorList>
    </citation>
    <scope>IDENTIFICATION</scope>
    <source>
        <strain evidence="3">MV-25-SWS-2005</strain>
        <tissue evidence="3">Whole body</tissue>
    </source>
</reference>
<feature type="compositionally biased region" description="Low complexity" evidence="1">
    <location>
        <begin position="184"/>
        <end position="193"/>
    </location>
</feature>
<feature type="region of interest" description="Disordered" evidence="1">
    <location>
        <begin position="163"/>
        <end position="212"/>
    </location>
</feature>
<reference evidence="2" key="1">
    <citation type="submission" date="2024-06" db="UniProtKB">
        <authorList>
            <consortium name="RefSeq"/>
        </authorList>
    </citation>
    <scope>NUCLEOTIDE SEQUENCE [LARGE SCALE GENOMIC DNA]</scope>
    <source>
        <strain evidence="2">MV2-25</strain>
    </source>
</reference>
<dbReference type="KEGG" id="dpo:4803263"/>
<gene>
    <name evidence="3" type="primary">LOC4803263</name>
</gene>
<dbReference type="RefSeq" id="XP_001360034.5">
    <property type="nucleotide sequence ID" value="XM_001359997.5"/>
</dbReference>
<feature type="region of interest" description="Disordered" evidence="1">
    <location>
        <begin position="1"/>
        <end position="23"/>
    </location>
</feature>
<feature type="region of interest" description="Disordered" evidence="1">
    <location>
        <begin position="386"/>
        <end position="441"/>
    </location>
</feature>
<proteinExistence type="predicted"/>
<feature type="region of interest" description="Disordered" evidence="1">
    <location>
        <begin position="114"/>
        <end position="142"/>
    </location>
</feature>
<accession>A0A6I8USN5</accession>
<dbReference type="AlphaFoldDB" id="A0A6I8USN5"/>
<name>A0A6I8USN5_DROPS</name>
<protein>
    <submittedName>
        <fullName evidence="3">Uncharacterized protein</fullName>
    </submittedName>
</protein>
<feature type="compositionally biased region" description="Basic and acidic residues" evidence="1">
    <location>
        <begin position="430"/>
        <end position="441"/>
    </location>
</feature>
<evidence type="ECO:0000256" key="1">
    <source>
        <dbReference type="SAM" id="MobiDB-lite"/>
    </source>
</evidence>
<sequence length="441" mass="49290">MTSLPKYSSMRRKKPDQSSLDDSIRKRMFRLKFQHTEPLAVNLREYGLMQTSRKADTPYPRAEKAIDPSLLKARLVESKKMYGKDLKNVPSMQSTGSAEAHNEQNLQHIRSVEAAPGPMRDSASLLLGTPHPRKGRALDPKSLIRHLSTAKVRRSSLLGAARSSYGHLPSSRPSLSAHVRESDSGQQSSQSPSALTKHNLGIGTPHPIKGYILNPHDLTKRLEDKVDKVGKAGKAGMAAPAPRKDSPLKLPQGQNKGKKKVSISLERVSTEDMRQTSCLSFGSARHDGASLSGNNSSFLTVESSHESTSFLKMSFEERRRLFYQAEFTIAKNGRKMSDVVMAVPQKVVEISDKHEWQGHDEEADEELEEFIKKQGLIKTERDQLTITKMPPATLSRRSSETDSVRSRSRGSRRSSMRRYRSSKKNIKFSASDKEKKPHPDV</sequence>
<evidence type="ECO:0000313" key="3">
    <source>
        <dbReference type="RefSeq" id="XP_001360034.5"/>
    </source>
</evidence>
<evidence type="ECO:0000313" key="2">
    <source>
        <dbReference type="Proteomes" id="UP000001819"/>
    </source>
</evidence>
<keyword evidence="2" id="KW-1185">Reference proteome</keyword>
<organism evidence="2 3">
    <name type="scientific">Drosophila pseudoobscura pseudoobscura</name>
    <name type="common">Fruit fly</name>
    <dbReference type="NCBI Taxonomy" id="46245"/>
    <lineage>
        <taxon>Eukaryota</taxon>
        <taxon>Metazoa</taxon>
        <taxon>Ecdysozoa</taxon>
        <taxon>Arthropoda</taxon>
        <taxon>Hexapoda</taxon>
        <taxon>Insecta</taxon>
        <taxon>Pterygota</taxon>
        <taxon>Neoptera</taxon>
        <taxon>Endopterygota</taxon>
        <taxon>Diptera</taxon>
        <taxon>Brachycera</taxon>
        <taxon>Muscomorpha</taxon>
        <taxon>Ephydroidea</taxon>
        <taxon>Drosophilidae</taxon>
        <taxon>Drosophila</taxon>
        <taxon>Sophophora</taxon>
    </lineage>
</organism>
<dbReference type="Proteomes" id="UP000001819">
    <property type="component" value="Chromosome 2"/>
</dbReference>
<dbReference type="InParanoid" id="A0A6I8USN5"/>
<feature type="compositionally biased region" description="Basic residues" evidence="1">
    <location>
        <begin position="406"/>
        <end position="426"/>
    </location>
</feature>
<feature type="region of interest" description="Disordered" evidence="1">
    <location>
        <begin position="233"/>
        <end position="260"/>
    </location>
</feature>